<dbReference type="AlphaFoldDB" id="A0A0N5BEL1"/>
<accession>A0A0N5BEL1</accession>
<evidence type="ECO:0000313" key="2">
    <source>
        <dbReference type="WBParaSite" id="SPAL_0000443600.1"/>
    </source>
</evidence>
<protein>
    <submittedName>
        <fullName evidence="2">Transposase</fullName>
    </submittedName>
</protein>
<sequence length="95" mass="11285">MYSPKQTILAKDIKEDPIKDDFYDDFKDDFYDSINESGISIEEVEETIENTRKRKLDYSPITDQSMDIKKPLLEINNDPIEDDFYVDYDDVDFNL</sequence>
<organism evidence="1 2">
    <name type="scientific">Strongyloides papillosus</name>
    <name type="common">Intestinal threadworm</name>
    <dbReference type="NCBI Taxonomy" id="174720"/>
    <lineage>
        <taxon>Eukaryota</taxon>
        <taxon>Metazoa</taxon>
        <taxon>Ecdysozoa</taxon>
        <taxon>Nematoda</taxon>
        <taxon>Chromadorea</taxon>
        <taxon>Rhabditida</taxon>
        <taxon>Tylenchina</taxon>
        <taxon>Panagrolaimomorpha</taxon>
        <taxon>Strongyloidoidea</taxon>
        <taxon>Strongyloididae</taxon>
        <taxon>Strongyloides</taxon>
    </lineage>
</organism>
<evidence type="ECO:0000313" key="1">
    <source>
        <dbReference type="Proteomes" id="UP000046392"/>
    </source>
</evidence>
<reference evidence="2" key="1">
    <citation type="submission" date="2017-02" db="UniProtKB">
        <authorList>
            <consortium name="WormBaseParasite"/>
        </authorList>
    </citation>
    <scope>IDENTIFICATION</scope>
</reference>
<proteinExistence type="predicted"/>
<dbReference type="WBParaSite" id="SPAL_0000443600.1">
    <property type="protein sequence ID" value="SPAL_0000443600.1"/>
    <property type="gene ID" value="SPAL_0000443600"/>
</dbReference>
<dbReference type="Proteomes" id="UP000046392">
    <property type="component" value="Unplaced"/>
</dbReference>
<keyword evidence="1" id="KW-1185">Reference proteome</keyword>
<name>A0A0N5BEL1_STREA</name>